<evidence type="ECO:0000259" key="8">
    <source>
        <dbReference type="PROSITE" id="PS50112"/>
    </source>
</evidence>
<evidence type="ECO:0000259" key="7">
    <source>
        <dbReference type="PROSITE" id="PS50045"/>
    </source>
</evidence>
<dbReference type="InterPro" id="IPR035965">
    <property type="entry name" value="PAS-like_dom_sf"/>
</dbReference>
<dbReference type="Pfam" id="PF02954">
    <property type="entry name" value="HTH_8"/>
    <property type="match status" value="1"/>
</dbReference>
<keyword evidence="1" id="KW-0547">Nucleotide-binding</keyword>
<keyword evidence="2" id="KW-0067">ATP-binding</keyword>
<evidence type="ECO:0000256" key="1">
    <source>
        <dbReference type="ARBA" id="ARBA00022741"/>
    </source>
</evidence>
<dbReference type="InterPro" id="IPR025662">
    <property type="entry name" value="Sigma_54_int_dom_ATP-bd_1"/>
</dbReference>
<dbReference type="CDD" id="cd00009">
    <property type="entry name" value="AAA"/>
    <property type="match status" value="1"/>
</dbReference>
<dbReference type="InterPro" id="IPR002078">
    <property type="entry name" value="Sigma_54_int"/>
</dbReference>
<protein>
    <submittedName>
        <fullName evidence="9">Sigma-54-dependent Fis family transcriptional regulator</fullName>
    </submittedName>
</protein>
<evidence type="ECO:0000313" key="10">
    <source>
        <dbReference type="Proteomes" id="UP000427769"/>
    </source>
</evidence>
<feature type="domain" description="PAS" evidence="8">
    <location>
        <begin position="32"/>
        <end position="77"/>
    </location>
</feature>
<dbReference type="CDD" id="cd00130">
    <property type="entry name" value="PAS"/>
    <property type="match status" value="1"/>
</dbReference>
<gene>
    <name evidence="9" type="ORF">DSCW_45090</name>
</gene>
<keyword evidence="3" id="KW-0805">Transcription regulation</keyword>
<dbReference type="GO" id="GO:0005524">
    <property type="term" value="F:ATP binding"/>
    <property type="evidence" value="ECO:0007669"/>
    <property type="project" value="UniProtKB-KW"/>
</dbReference>
<dbReference type="PROSITE" id="PS00675">
    <property type="entry name" value="SIGMA54_INTERACT_1"/>
    <property type="match status" value="1"/>
</dbReference>
<reference evidence="9 10" key="1">
    <citation type="submission" date="2019-11" db="EMBL/GenBank/DDBJ databases">
        <title>Comparative genomics of hydrocarbon-degrading Desulfosarcina strains.</title>
        <authorList>
            <person name="Watanabe M."/>
            <person name="Kojima H."/>
            <person name="Fukui M."/>
        </authorList>
    </citation>
    <scope>NUCLEOTIDE SEQUENCE [LARGE SCALE GENOMIC DNA]</scope>
    <source>
        <strain evidence="9 10">PP31</strain>
    </source>
</reference>
<dbReference type="Pfam" id="PF00989">
    <property type="entry name" value="PAS"/>
    <property type="match status" value="1"/>
</dbReference>
<keyword evidence="4" id="KW-0804">Transcription</keyword>
<dbReference type="PRINTS" id="PR01590">
    <property type="entry name" value="HTHFIS"/>
</dbReference>
<dbReference type="PROSITE" id="PS50045">
    <property type="entry name" value="SIGMA54_INTERACT_4"/>
    <property type="match status" value="1"/>
</dbReference>
<dbReference type="GO" id="GO:0043565">
    <property type="term" value="F:sequence-specific DNA binding"/>
    <property type="evidence" value="ECO:0007669"/>
    <property type="project" value="InterPro"/>
</dbReference>
<feature type="compositionally biased region" description="Basic and acidic residues" evidence="6">
    <location>
        <begin position="1"/>
        <end position="13"/>
    </location>
</feature>
<accession>A0A5K7Z4Y9</accession>
<dbReference type="InterPro" id="IPR002197">
    <property type="entry name" value="HTH_Fis"/>
</dbReference>
<dbReference type="KEGG" id="dwd:DSCW_45090"/>
<dbReference type="NCBIfam" id="TIGR00229">
    <property type="entry name" value="sensory_box"/>
    <property type="match status" value="1"/>
</dbReference>
<dbReference type="PANTHER" id="PTHR32071">
    <property type="entry name" value="TRANSCRIPTIONAL REGULATORY PROTEIN"/>
    <property type="match status" value="1"/>
</dbReference>
<evidence type="ECO:0000256" key="3">
    <source>
        <dbReference type="ARBA" id="ARBA00023015"/>
    </source>
</evidence>
<dbReference type="RefSeq" id="WP_155305874.1">
    <property type="nucleotide sequence ID" value="NZ_AP021875.1"/>
</dbReference>
<dbReference type="SUPFAM" id="SSF52540">
    <property type="entry name" value="P-loop containing nucleoside triphosphate hydrolases"/>
    <property type="match status" value="1"/>
</dbReference>
<organism evidence="9 10">
    <name type="scientific">Desulfosarcina widdelii</name>
    <dbReference type="NCBI Taxonomy" id="947919"/>
    <lineage>
        <taxon>Bacteria</taxon>
        <taxon>Pseudomonadati</taxon>
        <taxon>Thermodesulfobacteriota</taxon>
        <taxon>Desulfobacteria</taxon>
        <taxon>Desulfobacterales</taxon>
        <taxon>Desulfosarcinaceae</taxon>
        <taxon>Desulfosarcina</taxon>
    </lineage>
</organism>
<evidence type="ECO:0000256" key="5">
    <source>
        <dbReference type="SAM" id="Coils"/>
    </source>
</evidence>
<feature type="coiled-coil region" evidence="5">
    <location>
        <begin position="138"/>
        <end position="165"/>
    </location>
</feature>
<dbReference type="Gene3D" id="3.30.450.20">
    <property type="entry name" value="PAS domain"/>
    <property type="match status" value="1"/>
</dbReference>
<evidence type="ECO:0000256" key="6">
    <source>
        <dbReference type="SAM" id="MobiDB-lite"/>
    </source>
</evidence>
<dbReference type="OrthoDB" id="9814761at2"/>
<evidence type="ECO:0000256" key="4">
    <source>
        <dbReference type="ARBA" id="ARBA00023163"/>
    </source>
</evidence>
<dbReference type="InterPro" id="IPR013767">
    <property type="entry name" value="PAS_fold"/>
</dbReference>
<dbReference type="PANTHER" id="PTHR32071:SF57">
    <property type="entry name" value="C4-DICARBOXYLATE TRANSPORT TRANSCRIPTIONAL REGULATORY PROTEIN DCTD"/>
    <property type="match status" value="1"/>
</dbReference>
<dbReference type="InterPro" id="IPR027417">
    <property type="entry name" value="P-loop_NTPase"/>
</dbReference>
<evidence type="ECO:0000256" key="2">
    <source>
        <dbReference type="ARBA" id="ARBA00022840"/>
    </source>
</evidence>
<dbReference type="Pfam" id="PF00158">
    <property type="entry name" value="Sigma54_activat"/>
    <property type="match status" value="1"/>
</dbReference>
<evidence type="ECO:0000313" key="9">
    <source>
        <dbReference type="EMBL" id="BBO77092.1"/>
    </source>
</evidence>
<dbReference type="PROSITE" id="PS50112">
    <property type="entry name" value="PAS"/>
    <property type="match status" value="1"/>
</dbReference>
<dbReference type="SMART" id="SM00382">
    <property type="entry name" value="AAA"/>
    <property type="match status" value="1"/>
</dbReference>
<dbReference type="SMART" id="SM00091">
    <property type="entry name" value="PAS"/>
    <property type="match status" value="1"/>
</dbReference>
<keyword evidence="10" id="KW-1185">Reference proteome</keyword>
<dbReference type="InterPro" id="IPR009057">
    <property type="entry name" value="Homeodomain-like_sf"/>
</dbReference>
<sequence>MEPLDEKLVKRPEGSSAETKSSKGKKTDTENRLESLRRIFDSIHDGAVVIDAQGYITHFNRAYAKFLGIDSSYPIGKHCTEVIENTRMHIVAKTGKPEMNRTQQIKGQEMMVQRIPIRCNGKIIGVYGQVIFQNVKKIKKLAARLSMLESKVKLYERELIDLRSTRYTMDSIVGISRAINGLKKEALKATANRFPVLITGESGTGKELFAQAIHHASPRKLHPFIRLNCAAIPGELLESELFGYERGAFTGAKHEGKPGKFELAHRGSIFLDEIGELPLSMQPKLLRVLEEKEFERIGGTKIIRSDFRLIAATNRNLEDMMAKGLFRRDLFYRLNVISLQIPPLRERREDIVLLARHLLKQMIEDAAFAQISMDADVEMMLQNYDWKGNVRELTNVLERALSSVEGDVIQPDDLPFYLHRRQKKMASAISSLKQAQVEAEKEAIQTALEETGYNKAHAARLLGIHRTLLYKKAERYGLALSPRKQL</sequence>
<dbReference type="EMBL" id="AP021875">
    <property type="protein sequence ID" value="BBO77092.1"/>
    <property type="molecule type" value="Genomic_DNA"/>
</dbReference>
<dbReference type="FunFam" id="3.40.50.300:FF:000006">
    <property type="entry name" value="DNA-binding transcriptional regulator NtrC"/>
    <property type="match status" value="1"/>
</dbReference>
<dbReference type="Proteomes" id="UP000427769">
    <property type="component" value="Chromosome"/>
</dbReference>
<proteinExistence type="predicted"/>
<dbReference type="AlphaFoldDB" id="A0A5K7Z4Y9"/>
<feature type="domain" description="Sigma-54 factor interaction" evidence="7">
    <location>
        <begin position="172"/>
        <end position="402"/>
    </location>
</feature>
<dbReference type="Gene3D" id="3.40.50.300">
    <property type="entry name" value="P-loop containing nucleotide triphosphate hydrolases"/>
    <property type="match status" value="1"/>
</dbReference>
<dbReference type="InterPro" id="IPR058031">
    <property type="entry name" value="AAA_lid_NorR"/>
</dbReference>
<name>A0A5K7Z4Y9_9BACT</name>
<dbReference type="GO" id="GO:0006355">
    <property type="term" value="P:regulation of DNA-templated transcription"/>
    <property type="evidence" value="ECO:0007669"/>
    <property type="project" value="InterPro"/>
</dbReference>
<dbReference type="Gene3D" id="1.10.8.60">
    <property type="match status" value="1"/>
</dbReference>
<feature type="region of interest" description="Disordered" evidence="6">
    <location>
        <begin position="1"/>
        <end position="30"/>
    </location>
</feature>
<dbReference type="InterPro" id="IPR000014">
    <property type="entry name" value="PAS"/>
</dbReference>
<dbReference type="Gene3D" id="1.10.10.60">
    <property type="entry name" value="Homeodomain-like"/>
    <property type="match status" value="1"/>
</dbReference>
<dbReference type="Pfam" id="PF25601">
    <property type="entry name" value="AAA_lid_14"/>
    <property type="match status" value="1"/>
</dbReference>
<dbReference type="InterPro" id="IPR003593">
    <property type="entry name" value="AAA+_ATPase"/>
</dbReference>
<dbReference type="SUPFAM" id="SSF46689">
    <property type="entry name" value="Homeodomain-like"/>
    <property type="match status" value="1"/>
</dbReference>
<dbReference type="SUPFAM" id="SSF55785">
    <property type="entry name" value="PYP-like sensor domain (PAS domain)"/>
    <property type="match status" value="1"/>
</dbReference>
<keyword evidence="5" id="KW-0175">Coiled coil</keyword>